<keyword evidence="2" id="KW-1185">Reference proteome</keyword>
<name>W7XER5_TETTS</name>
<protein>
    <submittedName>
        <fullName evidence="1">Uncharacterized protein</fullName>
    </submittedName>
</protein>
<reference evidence="2" key="1">
    <citation type="journal article" date="2006" name="PLoS Biol.">
        <title>Macronuclear genome sequence of the ciliate Tetrahymena thermophila, a model eukaryote.</title>
        <authorList>
            <person name="Eisen J.A."/>
            <person name="Coyne R.S."/>
            <person name="Wu M."/>
            <person name="Wu D."/>
            <person name="Thiagarajan M."/>
            <person name="Wortman J.R."/>
            <person name="Badger J.H."/>
            <person name="Ren Q."/>
            <person name="Amedeo P."/>
            <person name="Jones K.M."/>
            <person name="Tallon L.J."/>
            <person name="Delcher A.L."/>
            <person name="Salzberg S.L."/>
            <person name="Silva J.C."/>
            <person name="Haas B.J."/>
            <person name="Majoros W.H."/>
            <person name="Farzad M."/>
            <person name="Carlton J.M."/>
            <person name="Smith R.K. Jr."/>
            <person name="Garg J."/>
            <person name="Pearlman R.E."/>
            <person name="Karrer K.M."/>
            <person name="Sun L."/>
            <person name="Manning G."/>
            <person name="Elde N.C."/>
            <person name="Turkewitz A.P."/>
            <person name="Asai D.J."/>
            <person name="Wilkes D.E."/>
            <person name="Wang Y."/>
            <person name="Cai H."/>
            <person name="Collins K."/>
            <person name="Stewart B.A."/>
            <person name="Lee S.R."/>
            <person name="Wilamowska K."/>
            <person name="Weinberg Z."/>
            <person name="Ruzzo W.L."/>
            <person name="Wloga D."/>
            <person name="Gaertig J."/>
            <person name="Frankel J."/>
            <person name="Tsao C.-C."/>
            <person name="Gorovsky M.A."/>
            <person name="Keeling P.J."/>
            <person name="Waller R.F."/>
            <person name="Patron N.J."/>
            <person name="Cherry J.M."/>
            <person name="Stover N.A."/>
            <person name="Krieger C.J."/>
            <person name="del Toro C."/>
            <person name="Ryder H.F."/>
            <person name="Williamson S.C."/>
            <person name="Barbeau R.A."/>
            <person name="Hamilton E.P."/>
            <person name="Orias E."/>
        </authorList>
    </citation>
    <scope>NUCLEOTIDE SEQUENCE [LARGE SCALE GENOMIC DNA]</scope>
    <source>
        <strain evidence="2">SB210</strain>
    </source>
</reference>
<evidence type="ECO:0000313" key="2">
    <source>
        <dbReference type="Proteomes" id="UP000009168"/>
    </source>
</evidence>
<dbReference type="KEGG" id="tet:TTHERM_000494748"/>
<proteinExistence type="predicted"/>
<sequence length="137" mass="16532">MKFMHDEQKIKYKQIYCQLSNILKYLFEIEQAVCQKSVYLQYQMKTCDSNHTKHDAKIIRIILTNIYLNRQNFKIIPFLLCLNFQENLDFLQSEIIISHYIILEPQKNQYQTDTMFKRVINICQVQHLIPSISLQLI</sequence>
<dbReference type="AlphaFoldDB" id="W7XER5"/>
<dbReference type="EMBL" id="GG662512">
    <property type="protein sequence ID" value="EWS72396.1"/>
    <property type="molecule type" value="Genomic_DNA"/>
</dbReference>
<dbReference type="Proteomes" id="UP000009168">
    <property type="component" value="Unassembled WGS sequence"/>
</dbReference>
<dbReference type="RefSeq" id="XP_012655080.1">
    <property type="nucleotide sequence ID" value="XM_012799626.1"/>
</dbReference>
<evidence type="ECO:0000313" key="1">
    <source>
        <dbReference type="EMBL" id="EWS72396.1"/>
    </source>
</evidence>
<dbReference type="InParanoid" id="W7XER5"/>
<dbReference type="GeneID" id="24439273"/>
<organism evidence="1 2">
    <name type="scientific">Tetrahymena thermophila (strain SB210)</name>
    <dbReference type="NCBI Taxonomy" id="312017"/>
    <lineage>
        <taxon>Eukaryota</taxon>
        <taxon>Sar</taxon>
        <taxon>Alveolata</taxon>
        <taxon>Ciliophora</taxon>
        <taxon>Intramacronucleata</taxon>
        <taxon>Oligohymenophorea</taxon>
        <taxon>Hymenostomatida</taxon>
        <taxon>Tetrahymenina</taxon>
        <taxon>Tetrahymenidae</taxon>
        <taxon>Tetrahymena</taxon>
    </lineage>
</organism>
<gene>
    <name evidence="1" type="ORF">TTHERM_000494748</name>
</gene>
<accession>W7XER5</accession>